<dbReference type="Proteomes" id="UP000265520">
    <property type="component" value="Unassembled WGS sequence"/>
</dbReference>
<sequence>ASASSSDDQADKNDATGEPWQPPATSSLSDELPSFSEH</sequence>
<comment type="caution">
    <text evidence="2">The sequence shown here is derived from an EMBL/GenBank/DDBJ whole genome shotgun (WGS) entry which is preliminary data.</text>
</comment>
<feature type="non-terminal residue" evidence="2">
    <location>
        <position position="1"/>
    </location>
</feature>
<organism evidence="2 3">
    <name type="scientific">Trifolium medium</name>
    <dbReference type="NCBI Taxonomy" id="97028"/>
    <lineage>
        <taxon>Eukaryota</taxon>
        <taxon>Viridiplantae</taxon>
        <taxon>Streptophyta</taxon>
        <taxon>Embryophyta</taxon>
        <taxon>Tracheophyta</taxon>
        <taxon>Spermatophyta</taxon>
        <taxon>Magnoliopsida</taxon>
        <taxon>eudicotyledons</taxon>
        <taxon>Gunneridae</taxon>
        <taxon>Pentapetalae</taxon>
        <taxon>rosids</taxon>
        <taxon>fabids</taxon>
        <taxon>Fabales</taxon>
        <taxon>Fabaceae</taxon>
        <taxon>Papilionoideae</taxon>
        <taxon>50 kb inversion clade</taxon>
        <taxon>NPAAA clade</taxon>
        <taxon>Hologalegina</taxon>
        <taxon>IRL clade</taxon>
        <taxon>Trifolieae</taxon>
        <taxon>Trifolium</taxon>
    </lineage>
</organism>
<reference evidence="2 3" key="1">
    <citation type="journal article" date="2018" name="Front. Plant Sci.">
        <title>Red Clover (Trifolium pratense) and Zigzag Clover (T. medium) - A Picture of Genomic Similarities and Differences.</title>
        <authorList>
            <person name="Dluhosova J."/>
            <person name="Istvanek J."/>
            <person name="Nedelnik J."/>
            <person name="Repkova J."/>
        </authorList>
    </citation>
    <scope>NUCLEOTIDE SEQUENCE [LARGE SCALE GENOMIC DNA]</scope>
    <source>
        <strain evidence="3">cv. 10/8</strain>
        <tissue evidence="2">Leaf</tissue>
    </source>
</reference>
<accession>A0A392T182</accession>
<proteinExistence type="predicted"/>
<dbReference type="AlphaFoldDB" id="A0A392T182"/>
<feature type="region of interest" description="Disordered" evidence="1">
    <location>
        <begin position="1"/>
        <end position="38"/>
    </location>
</feature>
<keyword evidence="3" id="KW-1185">Reference proteome</keyword>
<evidence type="ECO:0000256" key="1">
    <source>
        <dbReference type="SAM" id="MobiDB-lite"/>
    </source>
</evidence>
<name>A0A392T182_9FABA</name>
<dbReference type="EMBL" id="LXQA010484828">
    <property type="protein sequence ID" value="MCI54759.1"/>
    <property type="molecule type" value="Genomic_DNA"/>
</dbReference>
<evidence type="ECO:0000313" key="3">
    <source>
        <dbReference type="Proteomes" id="UP000265520"/>
    </source>
</evidence>
<evidence type="ECO:0000313" key="2">
    <source>
        <dbReference type="EMBL" id="MCI54759.1"/>
    </source>
</evidence>
<protein>
    <submittedName>
        <fullName evidence="2">Uncharacterized protein</fullName>
    </submittedName>
</protein>